<dbReference type="GO" id="GO:0008483">
    <property type="term" value="F:transaminase activity"/>
    <property type="evidence" value="ECO:0007669"/>
    <property type="project" value="UniProtKB-KW"/>
</dbReference>
<dbReference type="CDD" id="cd07377">
    <property type="entry name" value="WHTH_GntR"/>
    <property type="match status" value="1"/>
</dbReference>
<dbReference type="InterPro" id="IPR015421">
    <property type="entry name" value="PyrdxlP-dep_Trfase_major"/>
</dbReference>
<comment type="caution">
    <text evidence="9">The sequence shown here is derived from an EMBL/GenBank/DDBJ whole genome shotgun (WGS) entry which is preliminary data.</text>
</comment>
<dbReference type="Gene3D" id="3.40.640.10">
    <property type="entry name" value="Type I PLP-dependent aspartate aminotransferase-like (Major domain)"/>
    <property type="match status" value="1"/>
</dbReference>
<evidence type="ECO:0000259" key="8">
    <source>
        <dbReference type="PROSITE" id="PS50949"/>
    </source>
</evidence>
<dbReference type="InterPro" id="IPR000524">
    <property type="entry name" value="Tscrpt_reg_HTH_GntR"/>
</dbReference>
<keyword evidence="6" id="KW-0238">DNA-binding</keyword>
<evidence type="ECO:0000256" key="4">
    <source>
        <dbReference type="ARBA" id="ARBA00022898"/>
    </source>
</evidence>
<proteinExistence type="inferred from homology"/>
<dbReference type="EMBL" id="JAQAGZ010000006">
    <property type="protein sequence ID" value="MCZ8513061.1"/>
    <property type="molecule type" value="Genomic_DNA"/>
</dbReference>
<dbReference type="Pfam" id="PF00392">
    <property type="entry name" value="GntR"/>
    <property type="match status" value="1"/>
</dbReference>
<gene>
    <name evidence="9" type="ORF">O9H85_11635</name>
</gene>
<dbReference type="InterPro" id="IPR015424">
    <property type="entry name" value="PyrdxlP-dep_Trfase"/>
</dbReference>
<evidence type="ECO:0000256" key="5">
    <source>
        <dbReference type="ARBA" id="ARBA00023015"/>
    </source>
</evidence>
<dbReference type="PANTHER" id="PTHR46577">
    <property type="entry name" value="HTH-TYPE TRANSCRIPTIONAL REGULATORY PROTEIN GABR"/>
    <property type="match status" value="1"/>
</dbReference>
<evidence type="ECO:0000256" key="6">
    <source>
        <dbReference type="ARBA" id="ARBA00023125"/>
    </source>
</evidence>
<evidence type="ECO:0000256" key="7">
    <source>
        <dbReference type="ARBA" id="ARBA00023163"/>
    </source>
</evidence>
<comment type="similarity">
    <text evidence="2">In the C-terminal section; belongs to the class-I pyridoxal-phosphate-dependent aminotransferase family.</text>
</comment>
<accession>A0ABT4Q8B3</accession>
<dbReference type="Gene3D" id="3.90.1150.10">
    <property type="entry name" value="Aspartate Aminotransferase, domain 1"/>
    <property type="match status" value="1"/>
</dbReference>
<keyword evidence="3 9" id="KW-0032">Aminotransferase</keyword>
<keyword evidence="5" id="KW-0805">Transcription regulation</keyword>
<dbReference type="InterPro" id="IPR051446">
    <property type="entry name" value="HTH_trans_reg/aminotransferase"/>
</dbReference>
<feature type="domain" description="HTH gntR-type" evidence="8">
    <location>
        <begin position="10"/>
        <end position="78"/>
    </location>
</feature>
<evidence type="ECO:0000256" key="2">
    <source>
        <dbReference type="ARBA" id="ARBA00005384"/>
    </source>
</evidence>
<evidence type="ECO:0000256" key="1">
    <source>
        <dbReference type="ARBA" id="ARBA00001933"/>
    </source>
</evidence>
<evidence type="ECO:0000313" key="10">
    <source>
        <dbReference type="Proteomes" id="UP001527882"/>
    </source>
</evidence>
<protein>
    <submittedName>
        <fullName evidence="9">PLP-dependent aminotransferase family protein</fullName>
    </submittedName>
</protein>
<evidence type="ECO:0000313" key="9">
    <source>
        <dbReference type="EMBL" id="MCZ8513061.1"/>
    </source>
</evidence>
<dbReference type="InterPro" id="IPR015422">
    <property type="entry name" value="PyrdxlP-dep_Trfase_small"/>
</dbReference>
<keyword evidence="3 9" id="KW-0808">Transferase</keyword>
<dbReference type="PANTHER" id="PTHR46577:SF1">
    <property type="entry name" value="HTH-TYPE TRANSCRIPTIONAL REGULATORY PROTEIN GABR"/>
    <property type="match status" value="1"/>
</dbReference>
<keyword evidence="7" id="KW-0804">Transcription</keyword>
<evidence type="ECO:0000256" key="3">
    <source>
        <dbReference type="ARBA" id="ARBA00022576"/>
    </source>
</evidence>
<dbReference type="Gene3D" id="1.10.10.10">
    <property type="entry name" value="Winged helix-like DNA-binding domain superfamily/Winged helix DNA-binding domain"/>
    <property type="match status" value="1"/>
</dbReference>
<organism evidence="9 10">
    <name type="scientific">Paenibacillus gyeongsangnamensis</name>
    <dbReference type="NCBI Taxonomy" id="3388067"/>
    <lineage>
        <taxon>Bacteria</taxon>
        <taxon>Bacillati</taxon>
        <taxon>Bacillota</taxon>
        <taxon>Bacilli</taxon>
        <taxon>Bacillales</taxon>
        <taxon>Paenibacillaceae</taxon>
        <taxon>Paenibacillus</taxon>
    </lineage>
</organism>
<dbReference type="RefSeq" id="WP_269881517.1">
    <property type="nucleotide sequence ID" value="NZ_JAQAGZ010000006.1"/>
</dbReference>
<dbReference type="SUPFAM" id="SSF53383">
    <property type="entry name" value="PLP-dependent transferases"/>
    <property type="match status" value="1"/>
</dbReference>
<dbReference type="PROSITE" id="PS50949">
    <property type="entry name" value="HTH_GNTR"/>
    <property type="match status" value="1"/>
</dbReference>
<sequence length="479" mass="53806">MWKPDRQSKKPLYEQISDHLERRISYGEFPPGSLLPSERKLAEQLGVNRSTVIMAFAELRSMGIIESRTGSGTRVSRTKWGAMPKHTPNWSRYAEGGSFLPNLPFMRRIREALNQHPSLIDFASGELSADLAPSDEITTLMNEHRYTSHLGYDNPQGYIPLRQALVSYLDKYRGIQTTESSVMITSGSQQSLYLITQCLLSPGDAVAIEDPSYCYSLPMFQSAGLRLFRLPVDQHGICPEDIRSLYKKHRIKMVFMNPNFQNPTGTVFSIERRKQLFDVASKLGLPIVEDDPFSLTAFEGAAPKPLKSMDSNGSILYIGSFSKIAASGLRIGWMVAPHSIVERLADARQQMDFGLSVIPQSVAAQFIKSSYFHPHLERLQIQLQFKRDLLIESLQKELPDLVKFITPQGGLHLWCKLLHEVHDGKLLEEAIKRGVVFVPGSVYGSDSGFVRFTFARPKTEEIAVGISRFAEALRALIVS</sequence>
<comment type="cofactor">
    <cofactor evidence="1">
        <name>pyridoxal 5'-phosphate</name>
        <dbReference type="ChEBI" id="CHEBI:597326"/>
    </cofactor>
</comment>
<dbReference type="Pfam" id="PF00155">
    <property type="entry name" value="Aminotran_1_2"/>
    <property type="match status" value="1"/>
</dbReference>
<dbReference type="InterPro" id="IPR004839">
    <property type="entry name" value="Aminotransferase_I/II_large"/>
</dbReference>
<keyword evidence="4" id="KW-0663">Pyridoxal phosphate</keyword>
<reference evidence="9 10" key="1">
    <citation type="submission" date="2022-12" db="EMBL/GenBank/DDBJ databases">
        <title>Draft genome sequence of Paenibacillus sp. dW9.</title>
        <authorList>
            <person name="Choi E.-W."/>
            <person name="Kim D.-U."/>
        </authorList>
    </citation>
    <scope>NUCLEOTIDE SEQUENCE [LARGE SCALE GENOMIC DNA]</scope>
    <source>
        <strain evidence="10">dW9</strain>
    </source>
</reference>
<dbReference type="InterPro" id="IPR036390">
    <property type="entry name" value="WH_DNA-bd_sf"/>
</dbReference>
<keyword evidence="10" id="KW-1185">Reference proteome</keyword>
<name>A0ABT4Q8B3_9BACL</name>
<dbReference type="SUPFAM" id="SSF46785">
    <property type="entry name" value="Winged helix' DNA-binding domain"/>
    <property type="match status" value="1"/>
</dbReference>
<dbReference type="PRINTS" id="PR00035">
    <property type="entry name" value="HTHGNTR"/>
</dbReference>
<dbReference type="Proteomes" id="UP001527882">
    <property type="component" value="Unassembled WGS sequence"/>
</dbReference>
<dbReference type="SMART" id="SM00345">
    <property type="entry name" value="HTH_GNTR"/>
    <property type="match status" value="1"/>
</dbReference>
<dbReference type="CDD" id="cd00609">
    <property type="entry name" value="AAT_like"/>
    <property type="match status" value="1"/>
</dbReference>
<dbReference type="InterPro" id="IPR036388">
    <property type="entry name" value="WH-like_DNA-bd_sf"/>
</dbReference>